<evidence type="ECO:0000256" key="1">
    <source>
        <dbReference type="ARBA" id="ARBA00022676"/>
    </source>
</evidence>
<dbReference type="EC" id="2.4.1.21" evidence="4"/>
<proteinExistence type="predicted"/>
<dbReference type="AlphaFoldDB" id="A0A644WJM0"/>
<dbReference type="InterPro" id="IPR013534">
    <property type="entry name" value="Starch_synth_cat_dom"/>
</dbReference>
<evidence type="ECO:0000259" key="3">
    <source>
        <dbReference type="Pfam" id="PF08323"/>
    </source>
</evidence>
<sequence>MEKAKILYVSQEITPYLRDSQMGNVCRHLPQGTQERGKEIRTFMPRFGCINERRHQLHEVIRLSGMNIIINDSDHPLIIKVASIQQARMQVYFIDSEDYFHRKFILHDKDNRFYSDNDARAVFFNRGVLETVKKLGWAPDIIHCHGWMAALIAPYVKKVYNKHPIFSESKIVLSLYDDHFTEYFSEQLVPNIVMDDLNASGLPQLKKDRNYVGWMKTAIDYSDGIIVGSSDVNKDVLEYARKSKLPMLEYQGEENYIDEFNKFYDRVLIDEEVTC</sequence>
<gene>
    <name evidence="4" type="primary">glgA_14</name>
    <name evidence="4" type="ORF">SDC9_50259</name>
</gene>
<organism evidence="4">
    <name type="scientific">bioreactor metagenome</name>
    <dbReference type="NCBI Taxonomy" id="1076179"/>
    <lineage>
        <taxon>unclassified sequences</taxon>
        <taxon>metagenomes</taxon>
        <taxon>ecological metagenomes</taxon>
    </lineage>
</organism>
<dbReference type="SUPFAM" id="SSF53756">
    <property type="entry name" value="UDP-Glycosyltransferase/glycogen phosphorylase"/>
    <property type="match status" value="1"/>
</dbReference>
<dbReference type="Pfam" id="PF08323">
    <property type="entry name" value="Glyco_transf_5"/>
    <property type="match status" value="1"/>
</dbReference>
<keyword evidence="2 4" id="KW-0808">Transferase</keyword>
<evidence type="ECO:0000313" key="4">
    <source>
        <dbReference type="EMBL" id="MPM03992.1"/>
    </source>
</evidence>
<dbReference type="EMBL" id="VSSQ01000999">
    <property type="protein sequence ID" value="MPM03992.1"/>
    <property type="molecule type" value="Genomic_DNA"/>
</dbReference>
<dbReference type="GO" id="GO:0009011">
    <property type="term" value="F:alpha-1,4-glucan glucosyltransferase (ADP-glucose donor) activity"/>
    <property type="evidence" value="ECO:0007669"/>
    <property type="project" value="UniProtKB-EC"/>
</dbReference>
<dbReference type="Gene3D" id="3.40.50.2000">
    <property type="entry name" value="Glycogen Phosphorylase B"/>
    <property type="match status" value="1"/>
</dbReference>
<reference evidence="4" key="1">
    <citation type="submission" date="2019-08" db="EMBL/GenBank/DDBJ databases">
        <authorList>
            <person name="Kucharzyk K."/>
            <person name="Murdoch R.W."/>
            <person name="Higgins S."/>
            <person name="Loffler F."/>
        </authorList>
    </citation>
    <scope>NUCLEOTIDE SEQUENCE</scope>
</reference>
<feature type="domain" description="Starch synthase catalytic" evidence="3">
    <location>
        <begin position="5"/>
        <end position="240"/>
    </location>
</feature>
<comment type="caution">
    <text evidence="4">The sequence shown here is derived from an EMBL/GenBank/DDBJ whole genome shotgun (WGS) entry which is preliminary data.</text>
</comment>
<dbReference type="PANTHER" id="PTHR45825:SF11">
    <property type="entry name" value="ALPHA AMYLASE DOMAIN-CONTAINING PROTEIN"/>
    <property type="match status" value="1"/>
</dbReference>
<dbReference type="PANTHER" id="PTHR45825">
    <property type="entry name" value="GRANULE-BOUND STARCH SYNTHASE 1, CHLOROPLASTIC/AMYLOPLASTIC"/>
    <property type="match status" value="1"/>
</dbReference>
<protein>
    <submittedName>
        <fullName evidence="4">Glycogen synthase</fullName>
        <ecNumber evidence="4">2.4.1.21</ecNumber>
    </submittedName>
</protein>
<accession>A0A644WJM0</accession>
<name>A0A644WJM0_9ZZZZ</name>
<evidence type="ECO:0000256" key="2">
    <source>
        <dbReference type="ARBA" id="ARBA00022679"/>
    </source>
</evidence>
<keyword evidence="1 4" id="KW-0328">Glycosyltransferase</keyword>